<keyword evidence="4" id="KW-1185">Reference proteome</keyword>
<proteinExistence type="predicted"/>
<sequence>MTNTRASSVIRWIGDKYKASRAAQFVGKVVHEYGPSYVVADWTIGIGLMLVIYFILLAMGTTVNAPRQQQIFKTHTHIHTGVDAGAVADYFGLSPSMRAMVDEYGLIVAAWSIMKALFPLRIVLEIALIRRIHKPVNRFLGPLWDAVFGSNFATRDNETNATASQEMINISSATNNQHVAVPIDDHDDDLNNNNNDDDANDNDNLVPKKNIINNNHHDDDDDDDDLNHWGRWSEAADLVVHSSSSFVEETTSDTVTLVESNLNNASNERQQYISDNSRTKDFHITR</sequence>
<feature type="transmembrane region" description="Helical" evidence="2">
    <location>
        <begin position="42"/>
        <end position="63"/>
    </location>
</feature>
<feature type="transmembrane region" description="Helical" evidence="2">
    <location>
        <begin position="104"/>
        <end position="124"/>
    </location>
</feature>
<evidence type="ECO:0000313" key="4">
    <source>
        <dbReference type="Proteomes" id="UP001211907"/>
    </source>
</evidence>
<evidence type="ECO:0000256" key="2">
    <source>
        <dbReference type="SAM" id="Phobius"/>
    </source>
</evidence>
<keyword evidence="2" id="KW-0812">Transmembrane</keyword>
<feature type="non-terminal residue" evidence="3">
    <location>
        <position position="286"/>
    </location>
</feature>
<comment type="caution">
    <text evidence="3">The sequence shown here is derived from an EMBL/GenBank/DDBJ whole genome shotgun (WGS) entry which is preliminary data.</text>
</comment>
<keyword evidence="2" id="KW-0472">Membrane</keyword>
<evidence type="ECO:0000256" key="1">
    <source>
        <dbReference type="SAM" id="MobiDB-lite"/>
    </source>
</evidence>
<feature type="region of interest" description="Disordered" evidence="1">
    <location>
        <begin position="182"/>
        <end position="221"/>
    </location>
</feature>
<protein>
    <submittedName>
        <fullName evidence="3">Uncharacterized protein</fullName>
    </submittedName>
</protein>
<organism evidence="3 4">
    <name type="scientific">Physocladia obscura</name>
    <dbReference type="NCBI Taxonomy" id="109957"/>
    <lineage>
        <taxon>Eukaryota</taxon>
        <taxon>Fungi</taxon>
        <taxon>Fungi incertae sedis</taxon>
        <taxon>Chytridiomycota</taxon>
        <taxon>Chytridiomycota incertae sedis</taxon>
        <taxon>Chytridiomycetes</taxon>
        <taxon>Chytridiales</taxon>
        <taxon>Chytriomycetaceae</taxon>
        <taxon>Physocladia</taxon>
    </lineage>
</organism>
<dbReference type="AlphaFoldDB" id="A0AAD5X9Z8"/>
<feature type="compositionally biased region" description="Polar residues" evidence="1">
    <location>
        <begin position="267"/>
        <end position="276"/>
    </location>
</feature>
<dbReference type="EMBL" id="JADGJH010005310">
    <property type="protein sequence ID" value="KAJ3081108.1"/>
    <property type="molecule type" value="Genomic_DNA"/>
</dbReference>
<accession>A0AAD5X9Z8</accession>
<feature type="region of interest" description="Disordered" evidence="1">
    <location>
        <begin position="267"/>
        <end position="286"/>
    </location>
</feature>
<keyword evidence="2" id="KW-1133">Transmembrane helix</keyword>
<gene>
    <name evidence="3" type="ORF">HK100_009977</name>
</gene>
<reference evidence="3" key="1">
    <citation type="submission" date="2020-05" db="EMBL/GenBank/DDBJ databases">
        <title>Phylogenomic resolution of chytrid fungi.</title>
        <authorList>
            <person name="Stajich J.E."/>
            <person name="Amses K."/>
            <person name="Simmons R."/>
            <person name="Seto K."/>
            <person name="Myers J."/>
            <person name="Bonds A."/>
            <person name="Quandt C.A."/>
            <person name="Barry K."/>
            <person name="Liu P."/>
            <person name="Grigoriev I."/>
            <person name="Longcore J.E."/>
            <person name="James T.Y."/>
        </authorList>
    </citation>
    <scope>NUCLEOTIDE SEQUENCE</scope>
    <source>
        <strain evidence="3">JEL0513</strain>
    </source>
</reference>
<evidence type="ECO:0000313" key="3">
    <source>
        <dbReference type="EMBL" id="KAJ3081108.1"/>
    </source>
</evidence>
<feature type="compositionally biased region" description="Basic and acidic residues" evidence="1">
    <location>
        <begin position="277"/>
        <end position="286"/>
    </location>
</feature>
<dbReference type="Proteomes" id="UP001211907">
    <property type="component" value="Unassembled WGS sequence"/>
</dbReference>
<feature type="compositionally biased region" description="Acidic residues" evidence="1">
    <location>
        <begin position="185"/>
        <end position="201"/>
    </location>
</feature>
<name>A0AAD5X9Z8_9FUNG</name>